<feature type="transmembrane region" description="Helical" evidence="7">
    <location>
        <begin position="119"/>
        <end position="142"/>
    </location>
</feature>
<evidence type="ECO:0000256" key="1">
    <source>
        <dbReference type="ARBA" id="ARBA00004651"/>
    </source>
</evidence>
<dbReference type="CDD" id="cd16015">
    <property type="entry name" value="LTA_synthase"/>
    <property type="match status" value="1"/>
</dbReference>
<evidence type="ECO:0000256" key="4">
    <source>
        <dbReference type="ARBA" id="ARBA00022989"/>
    </source>
</evidence>
<keyword evidence="3 7" id="KW-0812">Transmembrane</keyword>
<dbReference type="eggNOG" id="COG1368">
    <property type="taxonomic scope" value="Bacteria"/>
</dbReference>
<feature type="region of interest" description="Disordered" evidence="6">
    <location>
        <begin position="72"/>
        <end position="91"/>
    </location>
</feature>
<accession>V8CH12</accession>
<evidence type="ECO:0000259" key="8">
    <source>
        <dbReference type="Pfam" id="PF00884"/>
    </source>
</evidence>
<dbReference type="GO" id="GO:0005886">
    <property type="term" value="C:plasma membrane"/>
    <property type="evidence" value="ECO:0007669"/>
    <property type="project" value="UniProtKB-SubCell"/>
</dbReference>
<dbReference type="InterPro" id="IPR017850">
    <property type="entry name" value="Alkaline_phosphatase_core_sf"/>
</dbReference>
<evidence type="ECO:0000313" key="10">
    <source>
        <dbReference type="Proteomes" id="UP000018688"/>
    </source>
</evidence>
<dbReference type="HOGENOM" id="CLU_433315_0_0_7"/>
<feature type="transmembrane region" description="Helical" evidence="7">
    <location>
        <begin position="169"/>
        <end position="190"/>
    </location>
</feature>
<comment type="subcellular location">
    <subcellularLocation>
        <location evidence="1">Cell membrane</location>
        <topology evidence="1">Multi-pass membrane protein</topology>
    </subcellularLocation>
</comment>
<dbReference type="Gene3D" id="3.40.720.10">
    <property type="entry name" value="Alkaline Phosphatase, subunit A"/>
    <property type="match status" value="1"/>
</dbReference>
<dbReference type="EMBL" id="AZJJ01000002">
    <property type="protein sequence ID" value="ETD26644.1"/>
    <property type="molecule type" value="Genomic_DNA"/>
</dbReference>
<dbReference type="PATRIC" id="fig|1357399.3.peg.1077"/>
<evidence type="ECO:0000313" key="9">
    <source>
        <dbReference type="EMBL" id="ETD26644.1"/>
    </source>
</evidence>
<keyword evidence="10" id="KW-1185">Reference proteome</keyword>
<gene>
    <name evidence="9" type="ORF">HMPREF2087_01029</name>
</gene>
<dbReference type="Proteomes" id="UP000018688">
    <property type="component" value="Unassembled WGS sequence"/>
</dbReference>
<dbReference type="AlphaFoldDB" id="V8CH12"/>
<dbReference type="Pfam" id="PF00884">
    <property type="entry name" value="Sulfatase"/>
    <property type="match status" value="1"/>
</dbReference>
<comment type="caution">
    <text evidence="9">The sequence shown here is derived from an EMBL/GenBank/DDBJ whole genome shotgun (WGS) entry which is preliminary data.</text>
</comment>
<name>V8CH12_9HELI</name>
<dbReference type="PANTHER" id="PTHR47371">
    <property type="entry name" value="LIPOTEICHOIC ACID SYNTHASE"/>
    <property type="match status" value="1"/>
</dbReference>
<sequence length="631" mass="70100">MKQSKTGGGGEQLKRVGFLKKPASASPCTAVAGFGAKNGDCCGESAVITTQGNSLDSPCKAPFLSPKSNREQLAQIGTQSPDSSSTILESKSVDKKQTQPLESHSDSENQAPTLFTQAFFARAGVFLFSFCTFFPFFSTLWVRRFFGKVDITQIIFHLRFPVAPNGIDIDFIFSFVALALLPSLAISLALTYPSGTARLFVASYEICARLFLWSKELVRSHSLIARYVFIALLSVYGWNYVGKKLKISEFIASNKVHKTYANFYESYYKAPDIESIKQSFSMVEKPRNLLVIYMESMEATFGSNDARDFAVKISLPFAELTQNLNSLASSGISFSHIRQTTGTGWTIAGLISYNCAFPQTWLPFNAGFNDSVARYFLHSATCLGDVFSALGYEQAFFRGANADFAGSRGFFASHSIPMNDLSSIETYAQQGFGDYRNDWGVKDSVLFAYVKEYLQEYAAKKDKKPFAFYVLTADTHAPGFVDKAYCDLPTSYANSLHCSDKIVGDFVQWFLQSPLAKDTTLVLLGDHLTMQQRFVQDGTSRSIYNAFINPAFTKPPTQDLLAERALSHFDITALLLDSIAIPTRDFGLGRNPLYGRTLLEQLGESSLAAELSKPSRVYERFWEFDSTKDLH</sequence>
<evidence type="ECO:0000256" key="3">
    <source>
        <dbReference type="ARBA" id="ARBA00022692"/>
    </source>
</evidence>
<feature type="domain" description="Sulfatase N-terminal" evidence="8">
    <location>
        <begin position="287"/>
        <end position="531"/>
    </location>
</feature>
<feature type="transmembrane region" description="Helical" evidence="7">
    <location>
        <begin position="224"/>
        <end position="241"/>
    </location>
</feature>
<evidence type="ECO:0000256" key="5">
    <source>
        <dbReference type="ARBA" id="ARBA00023136"/>
    </source>
</evidence>
<dbReference type="SUPFAM" id="SSF53649">
    <property type="entry name" value="Alkaline phosphatase-like"/>
    <property type="match status" value="1"/>
</dbReference>
<dbReference type="InterPro" id="IPR050448">
    <property type="entry name" value="OpgB/LTA_synthase_biosynth"/>
</dbReference>
<organism evidence="9 10">
    <name type="scientific">Helicobacter canis NCTC 12740</name>
    <dbReference type="NCBI Taxonomy" id="1357399"/>
    <lineage>
        <taxon>Bacteria</taxon>
        <taxon>Pseudomonadati</taxon>
        <taxon>Campylobacterota</taxon>
        <taxon>Epsilonproteobacteria</taxon>
        <taxon>Campylobacterales</taxon>
        <taxon>Helicobacteraceae</taxon>
        <taxon>Helicobacter</taxon>
    </lineage>
</organism>
<protein>
    <recommendedName>
        <fullName evidence="8">Sulfatase N-terminal domain-containing protein</fullName>
    </recommendedName>
</protein>
<evidence type="ECO:0000256" key="6">
    <source>
        <dbReference type="SAM" id="MobiDB-lite"/>
    </source>
</evidence>
<dbReference type="STRING" id="1357399.HMPREF2087_01029"/>
<reference evidence="9 10" key="1">
    <citation type="submission" date="2013-10" db="EMBL/GenBank/DDBJ databases">
        <title>The Genome Sequence of Helicobacter canis NCTC 12740.</title>
        <authorList>
            <consortium name="The Broad Institute Genomics Platform"/>
            <person name="Earl A."/>
            <person name="Fox J.G."/>
            <person name="Shen Z."/>
            <person name="Young S.K."/>
            <person name="Zeng Q."/>
            <person name="Gargeya S."/>
            <person name="Fitzgerald M."/>
            <person name="Abouelleil A."/>
            <person name="Alvarado L."/>
            <person name="Chapman S.B."/>
            <person name="Gainer-Dewar J."/>
            <person name="Goldberg J."/>
            <person name="Griggs A."/>
            <person name="Gujja S."/>
            <person name="Hansen M."/>
            <person name="Howarth C."/>
            <person name="Imamovic A."/>
            <person name="Ireland A."/>
            <person name="Larimer J."/>
            <person name="McCowan C."/>
            <person name="Murphy C."/>
            <person name="Pearson M."/>
            <person name="Poon T.W."/>
            <person name="Priest M."/>
            <person name="Roberts A."/>
            <person name="Saif S."/>
            <person name="Shea T."/>
            <person name="Sykes S."/>
            <person name="Wortman J."/>
            <person name="Nusbaum C."/>
            <person name="Birren B."/>
        </authorList>
    </citation>
    <scope>NUCLEOTIDE SEQUENCE [LARGE SCALE GENOMIC DNA]</scope>
    <source>
        <strain evidence="9 10">NCTC 12740</strain>
    </source>
</reference>
<dbReference type="InterPro" id="IPR000917">
    <property type="entry name" value="Sulfatase_N"/>
</dbReference>
<evidence type="ECO:0000256" key="7">
    <source>
        <dbReference type="SAM" id="Phobius"/>
    </source>
</evidence>
<keyword evidence="5 7" id="KW-0472">Membrane</keyword>
<keyword evidence="2" id="KW-1003">Cell membrane</keyword>
<proteinExistence type="predicted"/>
<keyword evidence="4 7" id="KW-1133">Transmembrane helix</keyword>
<dbReference type="PANTHER" id="PTHR47371:SF3">
    <property type="entry name" value="PHOSPHOGLYCEROL TRANSFERASE I"/>
    <property type="match status" value="1"/>
</dbReference>
<evidence type="ECO:0000256" key="2">
    <source>
        <dbReference type="ARBA" id="ARBA00022475"/>
    </source>
</evidence>
<feature type="compositionally biased region" description="Polar residues" evidence="6">
    <location>
        <begin position="72"/>
        <end position="89"/>
    </location>
</feature>